<protein>
    <submittedName>
        <fullName evidence="3">BPI2 domain-containing protein</fullName>
    </submittedName>
</protein>
<keyword evidence="2" id="KW-1185">Reference proteome</keyword>
<dbReference type="Proteomes" id="UP000025227">
    <property type="component" value="Unplaced"/>
</dbReference>
<dbReference type="WBParaSite" id="HCON_00169690-00001">
    <property type="protein sequence ID" value="HCON_00169690-00001"/>
    <property type="gene ID" value="HCON_00169690"/>
</dbReference>
<evidence type="ECO:0000256" key="1">
    <source>
        <dbReference type="SAM" id="Phobius"/>
    </source>
</evidence>
<dbReference type="AlphaFoldDB" id="A0A7I4Z1G4"/>
<feature type="transmembrane region" description="Helical" evidence="1">
    <location>
        <begin position="89"/>
        <end position="113"/>
    </location>
</feature>
<evidence type="ECO:0000313" key="2">
    <source>
        <dbReference type="Proteomes" id="UP000025227"/>
    </source>
</evidence>
<keyword evidence="1" id="KW-0472">Membrane</keyword>
<reference evidence="3" key="1">
    <citation type="submission" date="2020-12" db="UniProtKB">
        <authorList>
            <consortium name="WormBaseParasite"/>
        </authorList>
    </citation>
    <scope>IDENTIFICATION</scope>
    <source>
        <strain evidence="3">MHco3</strain>
    </source>
</reference>
<name>A0A7I4Z1G4_HAECO</name>
<keyword evidence="1" id="KW-1133">Transmembrane helix</keyword>
<keyword evidence="1" id="KW-0812">Transmembrane</keyword>
<organism evidence="2 3">
    <name type="scientific">Haemonchus contortus</name>
    <name type="common">Barber pole worm</name>
    <dbReference type="NCBI Taxonomy" id="6289"/>
    <lineage>
        <taxon>Eukaryota</taxon>
        <taxon>Metazoa</taxon>
        <taxon>Ecdysozoa</taxon>
        <taxon>Nematoda</taxon>
        <taxon>Chromadorea</taxon>
        <taxon>Rhabditida</taxon>
        <taxon>Rhabditina</taxon>
        <taxon>Rhabditomorpha</taxon>
        <taxon>Strongyloidea</taxon>
        <taxon>Trichostrongylidae</taxon>
        <taxon>Haemonchus</taxon>
    </lineage>
</organism>
<evidence type="ECO:0000313" key="3">
    <source>
        <dbReference type="WBParaSite" id="HCON_00169690-00001"/>
    </source>
</evidence>
<sequence length="130" mass="15469">MMDWTTAWDIPVNLAETMVLHLGNAYRIPYTLGDTTLLVSEDVKDLGFHVSSDLSFEHYINIVVQKAFRRTKIKCCVHQNKIKYVYMYVYMYACMYICIYVCTYICIYAYIYIYIYIYIYMTYVCCTTTA</sequence>
<accession>A0A7I4Z1G4</accession>
<proteinExistence type="predicted"/>